<accession>A0A1E5W5G5</accession>
<dbReference type="AlphaFoldDB" id="A0A1E5W5G5"/>
<keyword evidence="3" id="KW-1185">Reference proteome</keyword>
<proteinExistence type="predicted"/>
<evidence type="ECO:0000256" key="1">
    <source>
        <dbReference type="SAM" id="MobiDB-lite"/>
    </source>
</evidence>
<sequence length="113" mass="11847">MVRAGVEGKTRSGGEGSPACPPLPARRRRGPGPLLRPAGERRKARSMVEVGSRAGGRSRGGARRWPGRSAVGCLPPQCLVGVVAVIAAFSRWFRRPAGGGRAGGRARRPMPMP</sequence>
<evidence type="ECO:0000313" key="3">
    <source>
        <dbReference type="Proteomes" id="UP000095767"/>
    </source>
</evidence>
<reference evidence="2 3" key="1">
    <citation type="submission" date="2016-09" db="EMBL/GenBank/DDBJ databases">
        <title>The draft genome of Dichanthelium oligosanthes: A C3 panicoid grass species.</title>
        <authorList>
            <person name="Studer A.J."/>
            <person name="Schnable J.C."/>
            <person name="Brutnell T.P."/>
        </authorList>
    </citation>
    <scope>NUCLEOTIDE SEQUENCE [LARGE SCALE GENOMIC DNA]</scope>
    <source>
        <strain evidence="3">cv. Kellogg 1175</strain>
        <tissue evidence="2">Leaf</tissue>
    </source>
</reference>
<protein>
    <submittedName>
        <fullName evidence="2">Uncharacterized protein</fullName>
    </submittedName>
</protein>
<evidence type="ECO:0000313" key="2">
    <source>
        <dbReference type="EMBL" id="OEL32653.1"/>
    </source>
</evidence>
<feature type="region of interest" description="Disordered" evidence="1">
    <location>
        <begin position="1"/>
        <end position="68"/>
    </location>
</feature>
<comment type="caution">
    <text evidence="2">The sequence shown here is derived from an EMBL/GenBank/DDBJ whole genome shotgun (WGS) entry which is preliminary data.</text>
</comment>
<dbReference type="EMBL" id="LWDX02020638">
    <property type="protein sequence ID" value="OEL32653.1"/>
    <property type="molecule type" value="Genomic_DNA"/>
</dbReference>
<gene>
    <name evidence="2" type="ORF">BAE44_0006328</name>
</gene>
<organism evidence="2 3">
    <name type="scientific">Dichanthelium oligosanthes</name>
    <dbReference type="NCBI Taxonomy" id="888268"/>
    <lineage>
        <taxon>Eukaryota</taxon>
        <taxon>Viridiplantae</taxon>
        <taxon>Streptophyta</taxon>
        <taxon>Embryophyta</taxon>
        <taxon>Tracheophyta</taxon>
        <taxon>Spermatophyta</taxon>
        <taxon>Magnoliopsida</taxon>
        <taxon>Liliopsida</taxon>
        <taxon>Poales</taxon>
        <taxon>Poaceae</taxon>
        <taxon>PACMAD clade</taxon>
        <taxon>Panicoideae</taxon>
        <taxon>Panicodae</taxon>
        <taxon>Paniceae</taxon>
        <taxon>Dichantheliinae</taxon>
        <taxon>Dichanthelium</taxon>
    </lineage>
</organism>
<feature type="compositionally biased region" description="Basic and acidic residues" evidence="1">
    <location>
        <begin position="1"/>
        <end position="12"/>
    </location>
</feature>
<dbReference type="Proteomes" id="UP000095767">
    <property type="component" value="Unassembled WGS sequence"/>
</dbReference>
<name>A0A1E5W5G5_9POAL</name>